<feature type="transmembrane region" description="Helical" evidence="1">
    <location>
        <begin position="136"/>
        <end position="160"/>
    </location>
</feature>
<dbReference type="RefSeq" id="WP_153340958.1">
    <property type="nucleotide sequence ID" value="NZ_WEGI01000004.1"/>
</dbReference>
<protein>
    <recommendedName>
        <fullName evidence="4">ABC transporter permease</fullName>
    </recommendedName>
</protein>
<organism evidence="2 3">
    <name type="scientific">Nocardia aurantia</name>
    <dbReference type="NCBI Taxonomy" id="2585199"/>
    <lineage>
        <taxon>Bacteria</taxon>
        <taxon>Bacillati</taxon>
        <taxon>Actinomycetota</taxon>
        <taxon>Actinomycetes</taxon>
        <taxon>Mycobacteriales</taxon>
        <taxon>Nocardiaceae</taxon>
        <taxon>Nocardia</taxon>
    </lineage>
</organism>
<feature type="transmembrane region" description="Helical" evidence="1">
    <location>
        <begin position="167"/>
        <end position="189"/>
    </location>
</feature>
<feature type="transmembrane region" description="Helical" evidence="1">
    <location>
        <begin position="228"/>
        <end position="246"/>
    </location>
</feature>
<keyword evidence="1" id="KW-0812">Transmembrane</keyword>
<evidence type="ECO:0008006" key="4">
    <source>
        <dbReference type="Google" id="ProtNLM"/>
    </source>
</evidence>
<comment type="caution">
    <text evidence="2">The sequence shown here is derived from an EMBL/GenBank/DDBJ whole genome shotgun (WGS) entry which is preliminary data.</text>
</comment>
<feature type="transmembrane region" description="Helical" evidence="1">
    <location>
        <begin position="7"/>
        <end position="27"/>
    </location>
</feature>
<feature type="transmembrane region" description="Helical" evidence="1">
    <location>
        <begin position="195"/>
        <end position="221"/>
    </location>
</feature>
<dbReference type="OrthoDB" id="2151407at2"/>
<keyword evidence="3" id="KW-1185">Reference proteome</keyword>
<keyword evidence="1" id="KW-0472">Membrane</keyword>
<evidence type="ECO:0000256" key="1">
    <source>
        <dbReference type="SAM" id="Phobius"/>
    </source>
</evidence>
<dbReference type="Proteomes" id="UP000431401">
    <property type="component" value="Unassembled WGS sequence"/>
</dbReference>
<feature type="transmembrane region" description="Helical" evidence="1">
    <location>
        <begin position="281"/>
        <end position="304"/>
    </location>
</feature>
<proteinExistence type="predicted"/>
<sequence>MTVTTRAVAVGIVAALVQALMLVAFAWPAANLKPRDLPVAVAGPQAAAVAGKLSAHDPGAFEIHTLADESAAVAAIGDREVYGAIVTGGEPRVLVASAASPVVAQQLTAIAQQLSGSAVAPVRDVVAADPHDPRGAAFGAMVLPLVMAGIAAGALLCLLVSAVGARALGLVTFGIAAGLLSMAVVQGWLRLLPGNYLVLAGVAGLVSVSVAGTIVALHALIGPPGIGLGALTMLLIGNPFSGATSAPELLPRPWGTIGQSLPLGAAASLLRSVAYFDGRAAAGPLAVLLIWTAAALVLLGAGALRTRRAPVAEPVPA</sequence>
<accession>A0A7K0DLH9</accession>
<name>A0A7K0DLH9_9NOCA</name>
<dbReference type="EMBL" id="WEGI01000004">
    <property type="protein sequence ID" value="MQY26620.1"/>
    <property type="molecule type" value="Genomic_DNA"/>
</dbReference>
<evidence type="ECO:0000313" key="2">
    <source>
        <dbReference type="EMBL" id="MQY26620.1"/>
    </source>
</evidence>
<keyword evidence="1" id="KW-1133">Transmembrane helix</keyword>
<reference evidence="2 3" key="1">
    <citation type="submission" date="2019-10" db="EMBL/GenBank/DDBJ databases">
        <title>Nocardia macrotermitis sp. nov. and Nocardia aurantia sp. nov., isolated from the gut of fungus growing-termite Macrotermes natalensis.</title>
        <authorList>
            <person name="Benndorf R."/>
            <person name="Schwitalla J."/>
            <person name="Martin K."/>
            <person name="De Beer W."/>
            <person name="Kaster A.-K."/>
            <person name="Vollmers J."/>
            <person name="Poulsen M."/>
            <person name="Beemelmanns C."/>
        </authorList>
    </citation>
    <scope>NUCLEOTIDE SEQUENCE [LARGE SCALE GENOMIC DNA]</scope>
    <source>
        <strain evidence="2 3">RB56</strain>
    </source>
</reference>
<dbReference type="AlphaFoldDB" id="A0A7K0DLH9"/>
<gene>
    <name evidence="2" type="ORF">NRB56_21910</name>
</gene>
<evidence type="ECO:0000313" key="3">
    <source>
        <dbReference type="Proteomes" id="UP000431401"/>
    </source>
</evidence>